<organism evidence="1 2">
    <name type="scientific">Achlya hypogyna</name>
    <name type="common">Oomycete</name>
    <name type="synonym">Protoachlya hypogyna</name>
    <dbReference type="NCBI Taxonomy" id="1202772"/>
    <lineage>
        <taxon>Eukaryota</taxon>
        <taxon>Sar</taxon>
        <taxon>Stramenopiles</taxon>
        <taxon>Oomycota</taxon>
        <taxon>Saprolegniomycetes</taxon>
        <taxon>Saprolegniales</taxon>
        <taxon>Achlyaceae</taxon>
        <taxon>Achlya</taxon>
    </lineage>
</organism>
<proteinExistence type="predicted"/>
<accession>A0A1V9YBL9</accession>
<dbReference type="Proteomes" id="UP000243579">
    <property type="component" value="Unassembled WGS sequence"/>
</dbReference>
<name>A0A1V9YBL9_ACHHY</name>
<dbReference type="AlphaFoldDB" id="A0A1V9YBL9"/>
<protein>
    <submittedName>
        <fullName evidence="1">Uncharacterized protein</fullName>
    </submittedName>
</protein>
<reference evidence="1 2" key="1">
    <citation type="journal article" date="2014" name="Genome Biol. Evol.">
        <title>The secreted proteins of Achlya hypogyna and Thraustotheca clavata identify the ancestral oomycete secretome and reveal gene acquisitions by horizontal gene transfer.</title>
        <authorList>
            <person name="Misner I."/>
            <person name="Blouin N."/>
            <person name="Leonard G."/>
            <person name="Richards T.A."/>
            <person name="Lane C.E."/>
        </authorList>
    </citation>
    <scope>NUCLEOTIDE SEQUENCE [LARGE SCALE GENOMIC DNA]</scope>
    <source>
        <strain evidence="1 2">ATCC 48635</strain>
    </source>
</reference>
<dbReference type="EMBL" id="JNBR01002326">
    <property type="protein sequence ID" value="OQR83104.1"/>
    <property type="molecule type" value="Genomic_DNA"/>
</dbReference>
<evidence type="ECO:0000313" key="1">
    <source>
        <dbReference type="EMBL" id="OQR83104.1"/>
    </source>
</evidence>
<comment type="caution">
    <text evidence="1">The sequence shown here is derived from an EMBL/GenBank/DDBJ whole genome shotgun (WGS) entry which is preliminary data.</text>
</comment>
<sequence length="61" mass="6605">MGFCPPDTYADLSVPWTGKSQGGVCDGKNVYDGSDNRAIRFLNEVVGKKPMGYARPTYCNG</sequence>
<keyword evidence="2" id="KW-1185">Reference proteome</keyword>
<evidence type="ECO:0000313" key="2">
    <source>
        <dbReference type="Proteomes" id="UP000243579"/>
    </source>
</evidence>
<gene>
    <name evidence="1" type="ORF">ACHHYP_15096</name>
</gene>